<reference evidence="2" key="1">
    <citation type="submission" date="2021-01" db="EMBL/GenBank/DDBJ databases">
        <authorList>
            <person name="Corre E."/>
            <person name="Pelletier E."/>
            <person name="Niang G."/>
            <person name="Scheremetjew M."/>
            <person name="Finn R."/>
            <person name="Kale V."/>
            <person name="Holt S."/>
            <person name="Cochrane G."/>
            <person name="Meng A."/>
            <person name="Brown T."/>
            <person name="Cohen L."/>
        </authorList>
    </citation>
    <scope>NUCLEOTIDE SEQUENCE</scope>
    <source>
        <strain evidence="2">Grunow 1884</strain>
    </source>
</reference>
<feature type="compositionally biased region" description="Basic and acidic residues" evidence="1">
    <location>
        <begin position="406"/>
        <end position="418"/>
    </location>
</feature>
<dbReference type="AlphaFoldDB" id="A0A7S2A679"/>
<feature type="compositionally biased region" description="Polar residues" evidence="1">
    <location>
        <begin position="333"/>
        <end position="342"/>
    </location>
</feature>
<feature type="region of interest" description="Disordered" evidence="1">
    <location>
        <begin position="177"/>
        <end position="198"/>
    </location>
</feature>
<accession>A0A7S2A679</accession>
<evidence type="ECO:0000313" key="2">
    <source>
        <dbReference type="EMBL" id="CAD9358830.1"/>
    </source>
</evidence>
<proteinExistence type="predicted"/>
<evidence type="ECO:0000256" key="1">
    <source>
        <dbReference type="SAM" id="MobiDB-lite"/>
    </source>
</evidence>
<dbReference type="EMBL" id="HBGO01033954">
    <property type="protein sequence ID" value="CAD9358830.1"/>
    <property type="molecule type" value="Transcribed_RNA"/>
</dbReference>
<sequence>MTAMTSARGSSGTGPMYVAGVNPPYLVDYTSLTSGKRLGATKRRVRFRFGFSNADALLRGQTGIECRGSEHDVTLVWSVASGKRLIVADGKEVHYSVGKATQGKFQFAWNVRGNHILKIVAHSAKSPLKARDATREGPWRQFDLFLDGRSVLDMPRIFELGLDGGRAAPDRDALIATERRRRERTASGGSGDAYNNYSLPTEEENAWARRVEERETAREMNAGISNPEMHVDTPADLMYDAAPATDARDLMSAPVGLLDQAPAPRAYEQGPDPFAPRLAPAPVYEDVAANIMSNYAAAAPASQELPSSTSEEQALVPHQAPAPTYYEQPPANYEQQPPQSVPQYVGVETPTQPTPRQAQFQYSQFQYGQTTPQTAQEPATPATASPQSLSAPAVLSYEETPTQERSIGREEESPRGVDEMPQPSPEVVSQLGDAFKKLVNLDDINAGPEEKLELMREKLRKNPFAERNGKVRETKKNAKGGPARSRGIAPISESWATHGRSLGEIKSMTAPRASLGKEVMKANAFDPAAAQAGMMVVYGQTQQQQQQHQHQGYHGQQYVQGQGPPPLQQGPSGFGVGAQLAGGGYAGQAQAGYVR</sequence>
<protein>
    <submittedName>
        <fullName evidence="2">Uncharacterized protein</fullName>
    </submittedName>
</protein>
<organism evidence="2">
    <name type="scientific">Trieres chinensis</name>
    <name type="common">Marine centric diatom</name>
    <name type="synonym">Odontella sinensis</name>
    <dbReference type="NCBI Taxonomy" id="1514140"/>
    <lineage>
        <taxon>Eukaryota</taxon>
        <taxon>Sar</taxon>
        <taxon>Stramenopiles</taxon>
        <taxon>Ochrophyta</taxon>
        <taxon>Bacillariophyta</taxon>
        <taxon>Mediophyceae</taxon>
        <taxon>Biddulphiophycidae</taxon>
        <taxon>Eupodiscales</taxon>
        <taxon>Parodontellaceae</taxon>
        <taxon>Trieres</taxon>
    </lineage>
</organism>
<feature type="region of interest" description="Disordered" evidence="1">
    <location>
        <begin position="302"/>
        <end position="354"/>
    </location>
</feature>
<gene>
    <name evidence="2" type="ORF">OSIN01602_LOCUS19618</name>
</gene>
<feature type="region of interest" description="Disordered" evidence="1">
    <location>
        <begin position="368"/>
        <end position="426"/>
    </location>
</feature>
<feature type="compositionally biased region" description="Low complexity" evidence="1">
    <location>
        <begin position="541"/>
        <end position="562"/>
    </location>
</feature>
<feature type="compositionally biased region" description="Low complexity" evidence="1">
    <location>
        <begin position="369"/>
        <end position="393"/>
    </location>
</feature>
<feature type="region of interest" description="Disordered" evidence="1">
    <location>
        <begin position="541"/>
        <end position="575"/>
    </location>
</feature>
<name>A0A7S2A679_TRICV</name>